<evidence type="ECO:0000313" key="1">
    <source>
        <dbReference type="EMBL" id="TDL29998.1"/>
    </source>
</evidence>
<sequence length="74" mass="8727">MALCSPDLTLEPFDPLDRDFDVDKIGATHVCRDWSAVYTEMSRNWDNWETFWNQEAIFPNPNDFVNLGRWSISE</sequence>
<organism evidence="1 2">
    <name type="scientific">Rickenella mellea</name>
    <dbReference type="NCBI Taxonomy" id="50990"/>
    <lineage>
        <taxon>Eukaryota</taxon>
        <taxon>Fungi</taxon>
        <taxon>Dikarya</taxon>
        <taxon>Basidiomycota</taxon>
        <taxon>Agaricomycotina</taxon>
        <taxon>Agaricomycetes</taxon>
        <taxon>Hymenochaetales</taxon>
        <taxon>Rickenellaceae</taxon>
        <taxon>Rickenella</taxon>
    </lineage>
</organism>
<proteinExistence type="predicted"/>
<keyword evidence="2" id="KW-1185">Reference proteome</keyword>
<reference evidence="1 2" key="1">
    <citation type="submission" date="2018-06" db="EMBL/GenBank/DDBJ databases">
        <title>A transcriptomic atlas of mushroom development highlights an independent origin of complex multicellularity.</title>
        <authorList>
            <consortium name="DOE Joint Genome Institute"/>
            <person name="Krizsan K."/>
            <person name="Almasi E."/>
            <person name="Merenyi Z."/>
            <person name="Sahu N."/>
            <person name="Viragh M."/>
            <person name="Koszo T."/>
            <person name="Mondo S."/>
            <person name="Kiss B."/>
            <person name="Balint B."/>
            <person name="Kues U."/>
            <person name="Barry K."/>
            <person name="Hegedus J.C."/>
            <person name="Henrissat B."/>
            <person name="Johnson J."/>
            <person name="Lipzen A."/>
            <person name="Ohm R."/>
            <person name="Nagy I."/>
            <person name="Pangilinan J."/>
            <person name="Yan J."/>
            <person name="Xiong Y."/>
            <person name="Grigoriev I.V."/>
            <person name="Hibbett D.S."/>
            <person name="Nagy L.G."/>
        </authorList>
    </citation>
    <scope>NUCLEOTIDE SEQUENCE [LARGE SCALE GENOMIC DNA]</scope>
    <source>
        <strain evidence="1 2">SZMC22713</strain>
    </source>
</reference>
<dbReference type="Proteomes" id="UP000294933">
    <property type="component" value="Unassembled WGS sequence"/>
</dbReference>
<dbReference type="AlphaFoldDB" id="A0A4V3AZQ3"/>
<dbReference type="EMBL" id="ML170156">
    <property type="protein sequence ID" value="TDL29998.1"/>
    <property type="molecule type" value="Genomic_DNA"/>
</dbReference>
<evidence type="ECO:0000313" key="2">
    <source>
        <dbReference type="Proteomes" id="UP000294933"/>
    </source>
</evidence>
<accession>A0A4V3AZQ3</accession>
<name>A0A4V3AZQ3_9AGAM</name>
<dbReference type="OrthoDB" id="3687641at2759"/>
<dbReference type="VEuPathDB" id="FungiDB:BD410DRAFT_49513"/>
<protein>
    <submittedName>
        <fullName evidence="1">Uncharacterized protein</fullName>
    </submittedName>
</protein>
<gene>
    <name evidence="1" type="ORF">BD410DRAFT_49513</name>
</gene>